<dbReference type="InterPro" id="IPR002716">
    <property type="entry name" value="PIN_dom"/>
</dbReference>
<feature type="domain" description="PIN" evidence="6">
    <location>
        <begin position="2"/>
        <end position="126"/>
    </location>
</feature>
<keyword evidence="3 5" id="KW-0479">Metal-binding</keyword>
<gene>
    <name evidence="5" type="primary">vapC</name>
    <name evidence="7" type="ORF">SAMN04515672_4175</name>
</gene>
<dbReference type="GO" id="GO:0000287">
    <property type="term" value="F:magnesium ion binding"/>
    <property type="evidence" value="ECO:0007669"/>
    <property type="project" value="UniProtKB-UniRule"/>
</dbReference>
<evidence type="ECO:0000313" key="8">
    <source>
        <dbReference type="Proteomes" id="UP000198882"/>
    </source>
</evidence>
<evidence type="ECO:0000313" key="7">
    <source>
        <dbReference type="EMBL" id="SDK86280.1"/>
    </source>
</evidence>
<dbReference type="InterPro" id="IPR022907">
    <property type="entry name" value="VapC_family"/>
</dbReference>
<dbReference type="GO" id="GO:0016787">
    <property type="term" value="F:hydrolase activity"/>
    <property type="evidence" value="ECO:0007669"/>
    <property type="project" value="UniProtKB-KW"/>
</dbReference>
<organism evidence="7 8">
    <name type="scientific">Natronorubrum texcoconense</name>
    <dbReference type="NCBI Taxonomy" id="1095776"/>
    <lineage>
        <taxon>Archaea</taxon>
        <taxon>Methanobacteriati</taxon>
        <taxon>Methanobacteriota</taxon>
        <taxon>Stenosarchaea group</taxon>
        <taxon>Halobacteria</taxon>
        <taxon>Halobacteriales</taxon>
        <taxon>Natrialbaceae</taxon>
        <taxon>Natronorubrum</taxon>
    </lineage>
</organism>
<comment type="cofactor">
    <cofactor evidence="5">
        <name>Mg(2+)</name>
        <dbReference type="ChEBI" id="CHEBI:18420"/>
    </cofactor>
</comment>
<reference evidence="8" key="1">
    <citation type="submission" date="2016-10" db="EMBL/GenBank/DDBJ databases">
        <authorList>
            <person name="Varghese N."/>
            <person name="Submissions S."/>
        </authorList>
    </citation>
    <scope>NUCLEOTIDE SEQUENCE [LARGE SCALE GENOMIC DNA]</scope>
    <source>
        <strain evidence="8">B4,CECT 8067,JCM 17497</strain>
    </source>
</reference>
<evidence type="ECO:0000256" key="4">
    <source>
        <dbReference type="ARBA" id="ARBA00022801"/>
    </source>
</evidence>
<dbReference type="InterPro" id="IPR029060">
    <property type="entry name" value="PIN-like_dom_sf"/>
</dbReference>
<keyword evidence="2 5" id="KW-0540">Nuclease</keyword>
<dbReference type="GO" id="GO:0090729">
    <property type="term" value="F:toxin activity"/>
    <property type="evidence" value="ECO:0007669"/>
    <property type="project" value="UniProtKB-KW"/>
</dbReference>
<dbReference type="Proteomes" id="UP000198882">
    <property type="component" value="Unassembled WGS sequence"/>
</dbReference>
<dbReference type="OrthoDB" id="201120at2157"/>
<dbReference type="AlphaFoldDB" id="A0A1G9FD48"/>
<dbReference type="RefSeq" id="WP_090311302.1">
    <property type="nucleotide sequence ID" value="NZ_FNFE01000007.1"/>
</dbReference>
<dbReference type="HAMAP" id="MF_00265">
    <property type="entry name" value="VapC_Nob1"/>
    <property type="match status" value="1"/>
</dbReference>
<keyword evidence="5" id="KW-0800">Toxin</keyword>
<dbReference type="Gene3D" id="3.40.50.1010">
    <property type="entry name" value="5'-nuclease"/>
    <property type="match status" value="1"/>
</dbReference>
<comment type="function">
    <text evidence="5">Toxic component of a toxin-antitoxin (TA) system. An RNase.</text>
</comment>
<name>A0A1G9FD48_9EURY</name>
<protein>
    <recommendedName>
        <fullName evidence="5">Ribonuclease VapC</fullName>
        <shortName evidence="5">RNase VapC</shortName>
        <ecNumber evidence="5">3.1.-.-</ecNumber>
    </recommendedName>
    <alternativeName>
        <fullName evidence="5">Putative toxin VapC</fullName>
    </alternativeName>
</protein>
<dbReference type="EC" id="3.1.-.-" evidence="5"/>
<feature type="binding site" evidence="5">
    <location>
        <position position="99"/>
    </location>
    <ligand>
        <name>Mg(2+)</name>
        <dbReference type="ChEBI" id="CHEBI:18420"/>
    </ligand>
</feature>
<dbReference type="Pfam" id="PF01850">
    <property type="entry name" value="PIN"/>
    <property type="match status" value="1"/>
</dbReference>
<keyword evidence="5" id="KW-0460">Magnesium</keyword>
<keyword evidence="1 5" id="KW-1277">Toxin-antitoxin system</keyword>
<evidence type="ECO:0000259" key="6">
    <source>
        <dbReference type="Pfam" id="PF01850"/>
    </source>
</evidence>
<dbReference type="GO" id="GO:0004540">
    <property type="term" value="F:RNA nuclease activity"/>
    <property type="evidence" value="ECO:0007669"/>
    <property type="project" value="InterPro"/>
</dbReference>
<accession>A0A1G9FD48</accession>
<sequence length="144" mass="16269">MYCLDANVWIYFLDQSLEEHDDVASVVVPLLEAKPLFTTTVLQMEVVHYLHTQLSEPMSAIDRFLALEDVFVADLTPRDVESGATMLQTYPHTGIGGRDATVLAAMRRHDVSHLWTHDTGLKRTAAELEWLEVFDPVEAEAESR</sequence>
<evidence type="ECO:0000256" key="2">
    <source>
        <dbReference type="ARBA" id="ARBA00022722"/>
    </source>
</evidence>
<dbReference type="CDD" id="cd09854">
    <property type="entry name" value="PIN_VapC-like"/>
    <property type="match status" value="1"/>
</dbReference>
<comment type="similarity">
    <text evidence="5">Belongs to the PINc/VapC protein family.</text>
</comment>
<evidence type="ECO:0000256" key="1">
    <source>
        <dbReference type="ARBA" id="ARBA00022649"/>
    </source>
</evidence>
<proteinExistence type="inferred from homology"/>
<dbReference type="EMBL" id="FNFE01000007">
    <property type="protein sequence ID" value="SDK86280.1"/>
    <property type="molecule type" value="Genomic_DNA"/>
</dbReference>
<dbReference type="SUPFAM" id="SSF88723">
    <property type="entry name" value="PIN domain-like"/>
    <property type="match status" value="1"/>
</dbReference>
<keyword evidence="4 5" id="KW-0378">Hydrolase</keyword>
<evidence type="ECO:0000256" key="5">
    <source>
        <dbReference type="HAMAP-Rule" id="MF_00265"/>
    </source>
</evidence>
<dbReference type="STRING" id="1095776.SAMN04515672_4175"/>
<evidence type="ECO:0000256" key="3">
    <source>
        <dbReference type="ARBA" id="ARBA00022723"/>
    </source>
</evidence>
<keyword evidence="8" id="KW-1185">Reference proteome</keyword>
<feature type="binding site" evidence="5">
    <location>
        <position position="5"/>
    </location>
    <ligand>
        <name>Mg(2+)</name>
        <dbReference type="ChEBI" id="CHEBI:18420"/>
    </ligand>
</feature>